<sequence length="249" mass="26988">GAVQLEASQVCPFKTEDSTVDYQVMGNGNDKIRGILVATTNALIKSKMYLAKQAALSCILMDVDGLALLNCFGELESQEPGQATAILNVGGSYTTLAIMGADGWPFIRDMIYVGDDIVKQMAAEKDVSAGTLRQALSGESETEGTELYDSMERASKKLVVDVTETLRYYNTQKRSSSLKKIFVCGGFASAEGFIEILNRQLPVETVLWNPFDKIRCETGRNHRGALQKKVLQKSGPAMAVAAGLAMRSI</sequence>
<comment type="caution">
    <text evidence="1">The sequence shown here is derived from an EMBL/GenBank/DDBJ whole genome shotgun (WGS) entry which is preliminary data.</text>
</comment>
<dbReference type="Gene3D" id="3.30.420.40">
    <property type="match status" value="1"/>
</dbReference>
<dbReference type="InterPro" id="IPR043129">
    <property type="entry name" value="ATPase_NBD"/>
</dbReference>
<protein>
    <recommendedName>
        <fullName evidence="2">SHS2 domain-containing protein</fullName>
    </recommendedName>
</protein>
<accession>X1TUK8</accession>
<evidence type="ECO:0008006" key="2">
    <source>
        <dbReference type="Google" id="ProtNLM"/>
    </source>
</evidence>
<dbReference type="PANTHER" id="PTHR32432:SF3">
    <property type="entry name" value="ETHANOLAMINE UTILIZATION PROTEIN EUTJ"/>
    <property type="match status" value="1"/>
</dbReference>
<name>X1TUK8_9ZZZZ</name>
<gene>
    <name evidence="1" type="ORF">S12H4_27132</name>
</gene>
<dbReference type="EMBL" id="BARW01015462">
    <property type="protein sequence ID" value="GAI95051.1"/>
    <property type="molecule type" value="Genomic_DNA"/>
</dbReference>
<feature type="non-terminal residue" evidence="1">
    <location>
        <position position="1"/>
    </location>
</feature>
<reference evidence="1" key="1">
    <citation type="journal article" date="2014" name="Front. Microbiol.">
        <title>High frequency of phylogenetically diverse reductive dehalogenase-homologous genes in deep subseafloor sedimentary metagenomes.</title>
        <authorList>
            <person name="Kawai M."/>
            <person name="Futagami T."/>
            <person name="Toyoda A."/>
            <person name="Takaki Y."/>
            <person name="Nishi S."/>
            <person name="Hori S."/>
            <person name="Arai W."/>
            <person name="Tsubouchi T."/>
            <person name="Morono Y."/>
            <person name="Uchiyama I."/>
            <person name="Ito T."/>
            <person name="Fujiyama A."/>
            <person name="Inagaki F."/>
            <person name="Takami H."/>
        </authorList>
    </citation>
    <scope>NUCLEOTIDE SEQUENCE</scope>
    <source>
        <strain evidence="1">Expedition CK06-06</strain>
    </source>
</reference>
<organism evidence="1">
    <name type="scientific">marine sediment metagenome</name>
    <dbReference type="NCBI Taxonomy" id="412755"/>
    <lineage>
        <taxon>unclassified sequences</taxon>
        <taxon>metagenomes</taxon>
        <taxon>ecological metagenomes</taxon>
    </lineage>
</organism>
<dbReference type="InterPro" id="IPR005883">
    <property type="entry name" value="PilM"/>
</dbReference>
<dbReference type="InterPro" id="IPR050696">
    <property type="entry name" value="FtsA/MreB"/>
</dbReference>
<proteinExistence type="predicted"/>
<dbReference type="AlphaFoldDB" id="X1TUK8"/>
<dbReference type="SUPFAM" id="SSF53067">
    <property type="entry name" value="Actin-like ATPase domain"/>
    <property type="match status" value="1"/>
</dbReference>
<dbReference type="Pfam" id="PF11104">
    <property type="entry name" value="PilM_2"/>
    <property type="match status" value="1"/>
</dbReference>
<evidence type="ECO:0000313" key="1">
    <source>
        <dbReference type="EMBL" id="GAI95051.1"/>
    </source>
</evidence>
<dbReference type="PANTHER" id="PTHR32432">
    <property type="entry name" value="CELL DIVISION PROTEIN FTSA-RELATED"/>
    <property type="match status" value="1"/>
</dbReference>